<keyword evidence="15" id="KW-0732">Signal</keyword>
<dbReference type="Proteomes" id="UP001501509">
    <property type="component" value="Unassembled WGS sequence"/>
</dbReference>
<dbReference type="InterPro" id="IPR029058">
    <property type="entry name" value="AB_hydrolase_fold"/>
</dbReference>
<evidence type="ECO:0000256" key="2">
    <source>
        <dbReference type="ARBA" id="ARBA00004613"/>
    </source>
</evidence>
<dbReference type="EC" id="3.1.1.74" evidence="4"/>
<dbReference type="PANTHER" id="PTHR22946:SF9">
    <property type="entry name" value="POLYKETIDE TRANSFERASE AF380"/>
    <property type="match status" value="1"/>
</dbReference>
<dbReference type="PANTHER" id="PTHR22946">
    <property type="entry name" value="DIENELACTONE HYDROLASE DOMAIN-CONTAINING PROTEIN-RELATED"/>
    <property type="match status" value="1"/>
</dbReference>
<evidence type="ECO:0000256" key="12">
    <source>
        <dbReference type="ARBA" id="ARBA00033764"/>
    </source>
</evidence>
<dbReference type="Pfam" id="PF12740">
    <property type="entry name" value="PETase"/>
    <property type="match status" value="1"/>
</dbReference>
<comment type="subcellular location">
    <subcellularLocation>
        <location evidence="1">Periplasm</location>
    </subcellularLocation>
    <subcellularLocation>
        <location evidence="2">Secreted</location>
    </subcellularLocation>
</comment>
<evidence type="ECO:0000256" key="13">
    <source>
        <dbReference type="ARBA" id="ARBA00033780"/>
    </source>
</evidence>
<evidence type="ECO:0000259" key="16">
    <source>
        <dbReference type="Pfam" id="PF12740"/>
    </source>
</evidence>
<comment type="catalytic activity">
    <reaction evidence="14">
        <text>cutin + H2O = cutin monomers.</text>
        <dbReference type="EC" id="3.1.1.74"/>
    </reaction>
</comment>
<name>A0ABN3QL32_9ACTN</name>
<protein>
    <recommendedName>
        <fullName evidence="13">Poly(ethylene terephthalate) hydrolase</fullName>
        <ecNumber evidence="12">3.1.1.101</ecNumber>
        <ecNumber evidence="4">3.1.1.74</ecNumber>
    </recommendedName>
</protein>
<evidence type="ECO:0000313" key="17">
    <source>
        <dbReference type="EMBL" id="GAA2628979.1"/>
    </source>
</evidence>
<accession>A0ABN3QL32</accession>
<feature type="signal peptide" evidence="15">
    <location>
        <begin position="1"/>
        <end position="19"/>
    </location>
</feature>
<comment type="similarity">
    <text evidence="3">Belongs to the AB hydrolase superfamily.</text>
</comment>
<evidence type="ECO:0000256" key="1">
    <source>
        <dbReference type="ARBA" id="ARBA00004418"/>
    </source>
</evidence>
<dbReference type="RefSeq" id="WP_344547533.1">
    <property type="nucleotide sequence ID" value="NZ_BAAATD010000014.1"/>
</dbReference>
<dbReference type="EMBL" id="BAAATD010000014">
    <property type="protein sequence ID" value="GAA2628979.1"/>
    <property type="molecule type" value="Genomic_DNA"/>
</dbReference>
<organism evidence="17 18">
    <name type="scientific">Actinomadura fulvescens</name>
    <dbReference type="NCBI Taxonomy" id="46160"/>
    <lineage>
        <taxon>Bacteria</taxon>
        <taxon>Bacillati</taxon>
        <taxon>Actinomycetota</taxon>
        <taxon>Actinomycetes</taxon>
        <taxon>Streptosporangiales</taxon>
        <taxon>Thermomonosporaceae</taxon>
        <taxon>Actinomadura</taxon>
    </lineage>
</organism>
<evidence type="ECO:0000256" key="7">
    <source>
        <dbReference type="ARBA" id="ARBA00022764"/>
    </source>
</evidence>
<keyword evidence="7" id="KW-0574">Periplasm</keyword>
<evidence type="ECO:0000256" key="6">
    <source>
        <dbReference type="ARBA" id="ARBA00022525"/>
    </source>
</evidence>
<evidence type="ECO:0000256" key="15">
    <source>
        <dbReference type="SAM" id="SignalP"/>
    </source>
</evidence>
<keyword evidence="9" id="KW-1015">Disulfide bond</keyword>
<evidence type="ECO:0000256" key="3">
    <source>
        <dbReference type="ARBA" id="ARBA00008645"/>
    </source>
</evidence>
<evidence type="ECO:0000313" key="18">
    <source>
        <dbReference type="Proteomes" id="UP001501509"/>
    </source>
</evidence>
<comment type="catalytic activity">
    <reaction evidence="10">
        <text>a butanoate ester + H2O = an aliphatic alcohol + butanoate + H(+)</text>
        <dbReference type="Rhea" id="RHEA:47348"/>
        <dbReference type="ChEBI" id="CHEBI:2571"/>
        <dbReference type="ChEBI" id="CHEBI:15377"/>
        <dbReference type="ChEBI" id="CHEBI:15378"/>
        <dbReference type="ChEBI" id="CHEBI:17968"/>
        <dbReference type="ChEBI" id="CHEBI:50477"/>
    </reaction>
    <physiologicalReaction direction="left-to-right" evidence="10">
        <dbReference type="Rhea" id="RHEA:47349"/>
    </physiologicalReaction>
</comment>
<keyword evidence="6" id="KW-0964">Secreted</keyword>
<evidence type="ECO:0000256" key="9">
    <source>
        <dbReference type="ARBA" id="ARBA00023157"/>
    </source>
</evidence>
<evidence type="ECO:0000256" key="4">
    <source>
        <dbReference type="ARBA" id="ARBA00013095"/>
    </source>
</evidence>
<dbReference type="InterPro" id="IPR050261">
    <property type="entry name" value="FrsA_esterase"/>
</dbReference>
<evidence type="ECO:0000256" key="5">
    <source>
        <dbReference type="ARBA" id="ARBA00022487"/>
    </source>
</evidence>
<keyword evidence="8" id="KW-0378">Hydrolase</keyword>
<dbReference type="Gene3D" id="3.40.50.1820">
    <property type="entry name" value="alpha/beta hydrolase"/>
    <property type="match status" value="1"/>
</dbReference>
<comment type="catalytic activity">
    <reaction evidence="11">
        <text>(ethylene terephthalate)(n) + H2O = (ethylene terephthalate)(n-1) + 4-[(2-hydroxyethoxy)carbonyl]benzoate + H(+)</text>
        <dbReference type="Rhea" id="RHEA:49528"/>
        <dbReference type="Rhea" id="RHEA-COMP:12420"/>
        <dbReference type="Rhea" id="RHEA-COMP:12421"/>
        <dbReference type="ChEBI" id="CHEBI:15377"/>
        <dbReference type="ChEBI" id="CHEBI:15378"/>
        <dbReference type="ChEBI" id="CHEBI:131701"/>
        <dbReference type="ChEBI" id="CHEBI:131704"/>
        <dbReference type="EC" id="3.1.1.101"/>
    </reaction>
    <physiologicalReaction direction="left-to-right" evidence="11">
        <dbReference type="Rhea" id="RHEA:49529"/>
    </physiologicalReaction>
</comment>
<sequence>MKLTHVIAALCVAVTTVVAGPVQASAAAGPHQRGPDPTEASVKAEKGPFEIASVSVGPFNGGFGGGTIWYPKDESGTFGAVVVSPGFMTVEPMIQWYGRTLASHGFVVMTMSTITPIDPPFGRAAQLRSALDYLKSKSAMKDKVDPARLGLMGHSMGGGGTLDAAAQLPDLKAAIPLAPWNLDFSSPPKVKAPTMIIGADMDPIAPSGLLAESFYKSLTAQNRTYVKLKMAGHTLSYLLYNPTITKYSVSWLKRFLDNDTRYDQFLCPLPTPSSTVADYKGICPLT</sequence>
<evidence type="ECO:0000256" key="14">
    <source>
        <dbReference type="ARBA" id="ARBA00034045"/>
    </source>
</evidence>
<comment type="caution">
    <text evidence="17">The sequence shown here is derived from an EMBL/GenBank/DDBJ whole genome shotgun (WGS) entry which is preliminary data.</text>
</comment>
<evidence type="ECO:0000256" key="11">
    <source>
        <dbReference type="ARBA" id="ARBA00033707"/>
    </source>
</evidence>
<gene>
    <name evidence="17" type="ORF">GCM10010411_78050</name>
</gene>
<keyword evidence="5" id="KW-0719">Serine esterase</keyword>
<evidence type="ECO:0000256" key="8">
    <source>
        <dbReference type="ARBA" id="ARBA00022801"/>
    </source>
</evidence>
<evidence type="ECO:0000256" key="10">
    <source>
        <dbReference type="ARBA" id="ARBA00033629"/>
    </source>
</evidence>
<dbReference type="SUPFAM" id="SSF53474">
    <property type="entry name" value="alpha/beta-Hydrolases"/>
    <property type="match status" value="1"/>
</dbReference>
<keyword evidence="18" id="KW-1185">Reference proteome</keyword>
<reference evidence="17 18" key="1">
    <citation type="journal article" date="2019" name="Int. J. Syst. Evol. Microbiol.">
        <title>The Global Catalogue of Microorganisms (GCM) 10K type strain sequencing project: providing services to taxonomists for standard genome sequencing and annotation.</title>
        <authorList>
            <consortium name="The Broad Institute Genomics Platform"/>
            <consortium name="The Broad Institute Genome Sequencing Center for Infectious Disease"/>
            <person name="Wu L."/>
            <person name="Ma J."/>
        </authorList>
    </citation>
    <scope>NUCLEOTIDE SEQUENCE [LARGE SCALE GENOMIC DNA]</scope>
    <source>
        <strain evidence="17 18">JCM 6833</strain>
    </source>
</reference>
<dbReference type="EC" id="3.1.1.101" evidence="12"/>
<feature type="chain" id="PRO_5045275094" description="Poly(ethylene terephthalate) hydrolase" evidence="15">
    <location>
        <begin position="20"/>
        <end position="286"/>
    </location>
</feature>
<dbReference type="InterPro" id="IPR041127">
    <property type="entry name" value="PET_hydrolase/cutinase-like"/>
</dbReference>
<feature type="domain" description="PET hydrolase/cutinase-like" evidence="16">
    <location>
        <begin position="26"/>
        <end position="284"/>
    </location>
</feature>
<proteinExistence type="inferred from homology"/>